<keyword evidence="4" id="KW-1185">Reference proteome</keyword>
<dbReference type="InterPro" id="IPR008662">
    <property type="entry name" value="TOIP1/2"/>
</dbReference>
<feature type="region of interest" description="Disordered" evidence="1">
    <location>
        <begin position="1"/>
        <end position="224"/>
    </location>
</feature>
<dbReference type="GO" id="GO:0016020">
    <property type="term" value="C:membrane"/>
    <property type="evidence" value="ECO:0007669"/>
    <property type="project" value="TreeGrafter"/>
</dbReference>
<name>L9KRT0_TUPCH</name>
<sequence>MEQKERPEGFRNVGGSEGSNTNINDSGLRDPPEDSQKDLENDPSVNSQVQETTVTTDTTEEAHTPNPAVGLNKDHQEVKVLGPENADTSDRSESPDETNSGNSRKDETGHGNNQCSRDGEGHHLSSESLGEEPLKPDPDHSPSDKEGRADAHSGSSSAALCEDVTDRSKVSKEPPAVDSQEAQSPGHSRVRLESQGTLRRQLAPETGSHQQETEKLDEHRDRTP</sequence>
<reference evidence="4" key="1">
    <citation type="submission" date="2012-07" db="EMBL/GenBank/DDBJ databases">
        <title>Genome of the Chinese tree shrew, a rising model animal genetically related to primates.</title>
        <authorList>
            <person name="Zhang G."/>
            <person name="Fan Y."/>
            <person name="Yao Y."/>
            <person name="Huang Z."/>
        </authorList>
    </citation>
    <scope>NUCLEOTIDE SEQUENCE [LARGE SCALE GENOMIC DNA]</scope>
</reference>
<dbReference type="GO" id="GO:0001671">
    <property type="term" value="F:ATPase activator activity"/>
    <property type="evidence" value="ECO:0007669"/>
    <property type="project" value="InterPro"/>
</dbReference>
<evidence type="ECO:0000313" key="4">
    <source>
        <dbReference type="Proteomes" id="UP000011518"/>
    </source>
</evidence>
<dbReference type="Proteomes" id="UP000011518">
    <property type="component" value="Unassembled WGS sequence"/>
</dbReference>
<dbReference type="EMBL" id="KB320679">
    <property type="protein sequence ID" value="ELW65650.1"/>
    <property type="molecule type" value="Genomic_DNA"/>
</dbReference>
<dbReference type="AlphaFoldDB" id="L9KRT0"/>
<feature type="compositionally biased region" description="Basic and acidic residues" evidence="1">
    <location>
        <begin position="211"/>
        <end position="224"/>
    </location>
</feature>
<feature type="compositionally biased region" description="Basic and acidic residues" evidence="1">
    <location>
        <begin position="132"/>
        <end position="151"/>
    </location>
</feature>
<evidence type="ECO:0000256" key="1">
    <source>
        <dbReference type="SAM" id="MobiDB-lite"/>
    </source>
</evidence>
<evidence type="ECO:0000313" key="3">
    <source>
        <dbReference type="EMBL" id="ELW65650.1"/>
    </source>
</evidence>
<dbReference type="InterPro" id="IPR046754">
    <property type="entry name" value="TOIP1/2_N"/>
</dbReference>
<dbReference type="InParanoid" id="L9KRT0"/>
<accession>L9KRT0</accession>
<evidence type="ECO:0000259" key="2">
    <source>
        <dbReference type="Pfam" id="PF20443"/>
    </source>
</evidence>
<feature type="compositionally biased region" description="Basic and acidic residues" evidence="1">
    <location>
        <begin position="27"/>
        <end position="40"/>
    </location>
</feature>
<dbReference type="STRING" id="246437.L9KRT0"/>
<dbReference type="GO" id="GO:0005783">
    <property type="term" value="C:endoplasmic reticulum"/>
    <property type="evidence" value="ECO:0007669"/>
    <property type="project" value="TreeGrafter"/>
</dbReference>
<reference evidence="4" key="2">
    <citation type="journal article" date="2013" name="Nat. Commun.">
        <title>Genome of the Chinese tree shrew.</title>
        <authorList>
            <person name="Fan Y."/>
            <person name="Huang Z.Y."/>
            <person name="Cao C.C."/>
            <person name="Chen C.S."/>
            <person name="Chen Y.X."/>
            <person name="Fan D.D."/>
            <person name="He J."/>
            <person name="Hou H.L."/>
            <person name="Hu L."/>
            <person name="Hu X.T."/>
            <person name="Jiang X.T."/>
            <person name="Lai R."/>
            <person name="Lang Y.S."/>
            <person name="Liang B."/>
            <person name="Liao S.G."/>
            <person name="Mu D."/>
            <person name="Ma Y.Y."/>
            <person name="Niu Y.Y."/>
            <person name="Sun X.Q."/>
            <person name="Xia J.Q."/>
            <person name="Xiao J."/>
            <person name="Xiong Z.Q."/>
            <person name="Xu L."/>
            <person name="Yang L."/>
            <person name="Zhang Y."/>
            <person name="Zhao W."/>
            <person name="Zhao X.D."/>
            <person name="Zheng Y.T."/>
            <person name="Zhou J.M."/>
            <person name="Zhu Y.B."/>
            <person name="Zhang G.J."/>
            <person name="Wang J."/>
            <person name="Yao Y.G."/>
        </authorList>
    </citation>
    <scope>NUCLEOTIDE SEQUENCE [LARGE SCALE GENOMIC DNA]</scope>
</reference>
<organism evidence="3 4">
    <name type="scientific">Tupaia chinensis</name>
    <name type="common">Chinese tree shrew</name>
    <name type="synonym">Tupaia belangeri chinensis</name>
    <dbReference type="NCBI Taxonomy" id="246437"/>
    <lineage>
        <taxon>Eukaryota</taxon>
        <taxon>Metazoa</taxon>
        <taxon>Chordata</taxon>
        <taxon>Craniata</taxon>
        <taxon>Vertebrata</taxon>
        <taxon>Euteleostomi</taxon>
        <taxon>Mammalia</taxon>
        <taxon>Eutheria</taxon>
        <taxon>Euarchontoglires</taxon>
        <taxon>Scandentia</taxon>
        <taxon>Tupaiidae</taxon>
        <taxon>Tupaia</taxon>
    </lineage>
</organism>
<feature type="domain" description="Torsin-1A-interacting protein 1/2 N-terminal" evidence="2">
    <location>
        <begin position="25"/>
        <end position="221"/>
    </location>
</feature>
<gene>
    <name evidence="3" type="ORF">TREES_T100007641</name>
</gene>
<dbReference type="Pfam" id="PF20443">
    <property type="entry name" value="LAP1_N"/>
    <property type="match status" value="1"/>
</dbReference>
<protein>
    <submittedName>
        <fullName evidence="3">Torsin-1A-interacting protein 2</fullName>
    </submittedName>
</protein>
<proteinExistence type="predicted"/>
<dbReference type="GO" id="GO:0061024">
    <property type="term" value="P:membrane organization"/>
    <property type="evidence" value="ECO:0007669"/>
    <property type="project" value="TreeGrafter"/>
</dbReference>
<dbReference type="PANTHER" id="PTHR18843:SF2">
    <property type="entry name" value="TORSIN-1A-INTERACTING PROTEIN 2"/>
    <property type="match status" value="1"/>
</dbReference>
<dbReference type="PANTHER" id="PTHR18843">
    <property type="entry name" value="TORSIN-1A-INTERACTING PROTEIN"/>
    <property type="match status" value="1"/>
</dbReference>
<dbReference type="GO" id="GO:0007029">
    <property type="term" value="P:endoplasmic reticulum organization"/>
    <property type="evidence" value="ECO:0007669"/>
    <property type="project" value="TreeGrafter"/>
</dbReference>